<dbReference type="GO" id="GO:0016798">
    <property type="term" value="F:hydrolase activity, acting on glycosyl bonds"/>
    <property type="evidence" value="ECO:0007669"/>
    <property type="project" value="UniProtKB-KW"/>
</dbReference>
<sequence length="187" mass="21622">MTKKQQASVLLIFLFAVFILINTPLVWKWMYPIKYEQEILTAAKQYQVSPYLILAIIRSESAFDYDRVSKKGAVGLMQVMPDTAQWVIEQANLAKNEQVPLTEPGLNISIGTWYMAFLLERFDGDLVKAVAAYNAGPSNVNAWLEKSQWDGTIERVQDIPVGETRHYVQRVFYFQDRYQKIYSDLLQ</sequence>
<dbReference type="Pfam" id="PF01464">
    <property type="entry name" value="SLT"/>
    <property type="match status" value="1"/>
</dbReference>
<dbReference type="Proteomes" id="UP000717624">
    <property type="component" value="Unassembled WGS sequence"/>
</dbReference>
<comment type="caution">
    <text evidence="2">The sequence shown here is derived from an EMBL/GenBank/DDBJ whole genome shotgun (WGS) entry which is preliminary data.</text>
</comment>
<feature type="domain" description="Transglycosylase SLT" evidence="1">
    <location>
        <begin position="40"/>
        <end position="152"/>
    </location>
</feature>
<dbReference type="CDD" id="cd16896">
    <property type="entry name" value="LT_Slt70-like"/>
    <property type="match status" value="1"/>
</dbReference>
<evidence type="ECO:0000313" key="2">
    <source>
        <dbReference type="EMBL" id="MBM7591705.1"/>
    </source>
</evidence>
<reference evidence="2" key="1">
    <citation type="submission" date="2021-01" db="EMBL/GenBank/DDBJ databases">
        <title>Genomic Encyclopedia of Type Strains, Phase IV (KMG-IV): sequencing the most valuable type-strain genomes for metagenomic binning, comparative biology and taxonomic classification.</title>
        <authorList>
            <person name="Goeker M."/>
        </authorList>
    </citation>
    <scope>NUCLEOTIDE SEQUENCE</scope>
    <source>
        <strain evidence="2">DSM 25523</strain>
    </source>
</reference>
<evidence type="ECO:0000259" key="1">
    <source>
        <dbReference type="Pfam" id="PF01464"/>
    </source>
</evidence>
<evidence type="ECO:0000313" key="3">
    <source>
        <dbReference type="Proteomes" id="UP000717624"/>
    </source>
</evidence>
<dbReference type="EC" id="3.2.1.-" evidence="2"/>
<keyword evidence="2" id="KW-0326">Glycosidase</keyword>
<organism evidence="2 3">
    <name type="scientific">Brevibacillus fulvus</name>
    <dbReference type="NCBI Taxonomy" id="1125967"/>
    <lineage>
        <taxon>Bacteria</taxon>
        <taxon>Bacillati</taxon>
        <taxon>Bacillota</taxon>
        <taxon>Bacilli</taxon>
        <taxon>Bacillales</taxon>
        <taxon>Paenibacillaceae</taxon>
        <taxon>Brevibacillus</taxon>
    </lineage>
</organism>
<dbReference type="InterPro" id="IPR008258">
    <property type="entry name" value="Transglycosylase_SLT_dom_1"/>
</dbReference>
<keyword evidence="2" id="KW-0378">Hydrolase</keyword>
<dbReference type="Gene3D" id="1.10.530.10">
    <property type="match status" value="1"/>
</dbReference>
<protein>
    <submittedName>
        <fullName evidence="2">Soluble lytic murein transglycosylase</fullName>
        <ecNumber evidence="2">3.2.1.-</ecNumber>
    </submittedName>
</protein>
<dbReference type="EMBL" id="JAFBEB010000014">
    <property type="protein sequence ID" value="MBM7591705.1"/>
    <property type="molecule type" value="Genomic_DNA"/>
</dbReference>
<keyword evidence="3" id="KW-1185">Reference proteome</keyword>
<gene>
    <name evidence="2" type="ORF">JOD01_003356</name>
</gene>
<accession>A0A939BQJ7</accession>
<dbReference type="AlphaFoldDB" id="A0A939BQJ7"/>
<dbReference type="RefSeq" id="WP_204519402.1">
    <property type="nucleotide sequence ID" value="NZ_BAABIN010000012.1"/>
</dbReference>
<dbReference type="SUPFAM" id="SSF53955">
    <property type="entry name" value="Lysozyme-like"/>
    <property type="match status" value="1"/>
</dbReference>
<dbReference type="PANTHER" id="PTHR37423">
    <property type="entry name" value="SOLUBLE LYTIC MUREIN TRANSGLYCOSYLASE-RELATED"/>
    <property type="match status" value="1"/>
</dbReference>
<dbReference type="PANTHER" id="PTHR37423:SF2">
    <property type="entry name" value="MEMBRANE-BOUND LYTIC MUREIN TRANSGLYCOSYLASE C"/>
    <property type="match status" value="1"/>
</dbReference>
<dbReference type="InterPro" id="IPR023346">
    <property type="entry name" value="Lysozyme-like_dom_sf"/>
</dbReference>
<name>A0A939BQJ7_9BACL</name>
<proteinExistence type="predicted"/>